<proteinExistence type="predicted"/>
<keyword evidence="3" id="KW-1185">Reference proteome</keyword>
<dbReference type="Gene3D" id="3.40.50.1010">
    <property type="entry name" value="5'-nuclease"/>
    <property type="match status" value="1"/>
</dbReference>
<evidence type="ECO:0000259" key="1">
    <source>
        <dbReference type="Pfam" id="PF01936"/>
    </source>
</evidence>
<reference evidence="2 3" key="1">
    <citation type="submission" date="2019-03" db="EMBL/GenBank/DDBJ databases">
        <title>Genomics of glacier-inhabiting Cryobacterium strains.</title>
        <authorList>
            <person name="Liu Q."/>
            <person name="Xin Y.-H."/>
        </authorList>
    </citation>
    <scope>NUCLEOTIDE SEQUENCE [LARGE SCALE GENOMIC DNA]</scope>
    <source>
        <strain evidence="2 3">Hh15</strain>
    </source>
</reference>
<feature type="domain" description="NYN" evidence="1">
    <location>
        <begin position="82"/>
        <end position="165"/>
    </location>
</feature>
<sequence length="315" mass="33670">MRSHSGLYIDAGYLIAAAATRLTGSSLRRGVDVDYAHLLADLIRLVEDQSGLPILRVYWYDAARDGVATPSQELIALLPKVKLRLGRVGVEGEQKGVDLRIGLDMVGHSRNGAVDTMYLLSGDDDLTEAVEEAQALGVQVTILAVPARTGGHHGISRHLILAADDLDVIDVGLLDASVRAASAVLAHSTPSPQVDIAQSQPSPADIARVLTVPPRITSAFDQALPVARSLAAHLQQNLAELSPTIEHVATKTFDAWATTASDAQKVELRNGRPSIPRDLDRALLVDLSGAMGEDTLSDAVRVELRAEFWDAVDRP</sequence>
<evidence type="ECO:0000313" key="2">
    <source>
        <dbReference type="EMBL" id="TFB85502.1"/>
    </source>
</evidence>
<dbReference type="OrthoDB" id="9800236at2"/>
<organism evidence="2 3">
    <name type="scientific">Cryobacterium luteum</name>
    <dbReference type="NCBI Taxonomy" id="1424661"/>
    <lineage>
        <taxon>Bacteria</taxon>
        <taxon>Bacillati</taxon>
        <taxon>Actinomycetota</taxon>
        <taxon>Actinomycetes</taxon>
        <taxon>Micrococcales</taxon>
        <taxon>Microbacteriaceae</taxon>
        <taxon>Cryobacterium</taxon>
    </lineage>
</organism>
<protein>
    <submittedName>
        <fullName evidence="2">NYN domain-containing protein</fullName>
    </submittedName>
</protein>
<dbReference type="EMBL" id="SOFF01000041">
    <property type="protein sequence ID" value="TFB85502.1"/>
    <property type="molecule type" value="Genomic_DNA"/>
</dbReference>
<dbReference type="GO" id="GO:0004540">
    <property type="term" value="F:RNA nuclease activity"/>
    <property type="evidence" value="ECO:0007669"/>
    <property type="project" value="InterPro"/>
</dbReference>
<dbReference type="Pfam" id="PF01936">
    <property type="entry name" value="NYN"/>
    <property type="match status" value="1"/>
</dbReference>
<evidence type="ECO:0000313" key="3">
    <source>
        <dbReference type="Proteomes" id="UP000297654"/>
    </source>
</evidence>
<gene>
    <name evidence="2" type="ORF">E3O10_15330</name>
</gene>
<dbReference type="InterPro" id="IPR021139">
    <property type="entry name" value="NYN"/>
</dbReference>
<dbReference type="Proteomes" id="UP000297654">
    <property type="component" value="Unassembled WGS sequence"/>
</dbReference>
<name>A0A1H8F4Q7_9MICO</name>
<accession>A0A1H8F4Q7</accession>
<dbReference type="AlphaFoldDB" id="A0A1H8F4Q7"/>
<dbReference type="RefSeq" id="WP_092109064.1">
    <property type="nucleotide sequence ID" value="NZ_FOCN01000005.1"/>
</dbReference>
<comment type="caution">
    <text evidence="2">The sequence shown here is derived from an EMBL/GenBank/DDBJ whole genome shotgun (WGS) entry which is preliminary data.</text>
</comment>